<dbReference type="OrthoDB" id="1938857at2"/>
<organism evidence="6 7">
    <name type="scientific">Brachybacterium endophyticum</name>
    <dbReference type="NCBI Taxonomy" id="2182385"/>
    <lineage>
        <taxon>Bacteria</taxon>
        <taxon>Bacillati</taxon>
        <taxon>Actinomycetota</taxon>
        <taxon>Actinomycetes</taxon>
        <taxon>Micrococcales</taxon>
        <taxon>Dermabacteraceae</taxon>
        <taxon>Brachybacterium</taxon>
    </lineage>
</organism>
<feature type="compositionally biased region" description="Basic and acidic residues" evidence="4">
    <location>
        <begin position="83"/>
        <end position="92"/>
    </location>
</feature>
<protein>
    <recommendedName>
        <fullName evidence="5">HTH lacI-type domain-containing protein</fullName>
    </recommendedName>
</protein>
<sequence>MPIASWRRWSTRRGITFVSSVPVTASVHSLGSGLASSSDFSSSITRRMSASSSTSACGSCPARQAEYSSSRRARERSSAPSEGPERSDDPRARGVMPSACRTPGPTASTCAPRAPAETADQVHPGLGPIMWISPSVRARRCTRAAPSPLAARPPWRAAPPLPRRSAPMVKTPARPTVATIARDLGVSSATVSYALNDKPGVSPAMRERVLDHARTVGWVPNFGARALRRGRTGNVGLVLVRDPEEVSREPFYAAVTAGIESATSARGFELLLRFVEGGIEEELRVFRTWAEQRRVDGVVLLDLTRDDPRPQALDSLRLPFSILGEYQGPERYVKVASAEQGDADLLIEHLGDCGYDGILQLTGPIEYGHEHRRRELMAELTARAGMRHASAEALYTIDGGRHAMRSLLPADPGRWAVLASSDLIAVGALRELRAEGVAIPTEMGVVSWDDSLIAEVTSPSLTALARRPFEKGQRAGELLARMIEASVASGTVSHTETSTLVQRESTARR</sequence>
<dbReference type="EMBL" id="QFKX01000001">
    <property type="protein sequence ID" value="PWH07226.1"/>
    <property type="molecule type" value="Genomic_DNA"/>
</dbReference>
<dbReference type="InterPro" id="IPR000843">
    <property type="entry name" value="HTH_LacI"/>
</dbReference>
<dbReference type="InterPro" id="IPR028082">
    <property type="entry name" value="Peripla_BP_I"/>
</dbReference>
<dbReference type="PANTHER" id="PTHR30146:SF155">
    <property type="entry name" value="ALANINE RACEMASE"/>
    <property type="match status" value="1"/>
</dbReference>
<dbReference type="PROSITE" id="PS50932">
    <property type="entry name" value="HTH_LACI_2"/>
    <property type="match status" value="1"/>
</dbReference>
<keyword evidence="7" id="KW-1185">Reference proteome</keyword>
<feature type="compositionally biased region" description="Low complexity" evidence="4">
    <location>
        <begin position="144"/>
        <end position="155"/>
    </location>
</feature>
<dbReference type="CDD" id="cd01392">
    <property type="entry name" value="HTH_LacI"/>
    <property type="match status" value="1"/>
</dbReference>
<dbReference type="AlphaFoldDB" id="A0A2U2RN03"/>
<dbReference type="Gene3D" id="1.10.260.40">
    <property type="entry name" value="lambda repressor-like DNA-binding domains"/>
    <property type="match status" value="1"/>
</dbReference>
<dbReference type="CDD" id="cd06267">
    <property type="entry name" value="PBP1_LacI_sugar_binding-like"/>
    <property type="match status" value="1"/>
</dbReference>
<dbReference type="GO" id="GO:0003700">
    <property type="term" value="F:DNA-binding transcription factor activity"/>
    <property type="evidence" value="ECO:0007669"/>
    <property type="project" value="TreeGrafter"/>
</dbReference>
<evidence type="ECO:0000313" key="6">
    <source>
        <dbReference type="EMBL" id="PWH07226.1"/>
    </source>
</evidence>
<evidence type="ECO:0000256" key="4">
    <source>
        <dbReference type="SAM" id="MobiDB-lite"/>
    </source>
</evidence>
<dbReference type="Proteomes" id="UP000245590">
    <property type="component" value="Unassembled WGS sequence"/>
</dbReference>
<feature type="compositionally biased region" description="Low complexity" evidence="4">
    <location>
        <begin position="51"/>
        <end position="70"/>
    </location>
</feature>
<dbReference type="SUPFAM" id="SSF47413">
    <property type="entry name" value="lambda repressor-like DNA-binding domains"/>
    <property type="match status" value="1"/>
</dbReference>
<dbReference type="SMART" id="SM00354">
    <property type="entry name" value="HTH_LACI"/>
    <property type="match status" value="1"/>
</dbReference>
<dbReference type="Gene3D" id="3.40.50.2300">
    <property type="match status" value="2"/>
</dbReference>
<feature type="region of interest" description="Disordered" evidence="4">
    <location>
        <begin position="51"/>
        <end position="113"/>
    </location>
</feature>
<proteinExistence type="predicted"/>
<evidence type="ECO:0000313" key="7">
    <source>
        <dbReference type="Proteomes" id="UP000245590"/>
    </source>
</evidence>
<dbReference type="InterPro" id="IPR046335">
    <property type="entry name" value="LacI/GalR-like_sensor"/>
</dbReference>
<accession>A0A2U2RN03</accession>
<dbReference type="Pfam" id="PF00356">
    <property type="entry name" value="LacI"/>
    <property type="match status" value="1"/>
</dbReference>
<evidence type="ECO:0000259" key="5">
    <source>
        <dbReference type="PROSITE" id="PS50932"/>
    </source>
</evidence>
<dbReference type="GO" id="GO:0000976">
    <property type="term" value="F:transcription cis-regulatory region binding"/>
    <property type="evidence" value="ECO:0007669"/>
    <property type="project" value="TreeGrafter"/>
</dbReference>
<name>A0A2U2RN03_9MICO</name>
<keyword evidence="2" id="KW-0238">DNA-binding</keyword>
<evidence type="ECO:0000256" key="2">
    <source>
        <dbReference type="ARBA" id="ARBA00023125"/>
    </source>
</evidence>
<feature type="domain" description="HTH lacI-type" evidence="5">
    <location>
        <begin position="175"/>
        <end position="229"/>
    </location>
</feature>
<keyword evidence="3" id="KW-0804">Transcription</keyword>
<comment type="caution">
    <text evidence="6">The sequence shown here is derived from an EMBL/GenBank/DDBJ whole genome shotgun (WGS) entry which is preliminary data.</text>
</comment>
<gene>
    <name evidence="6" type="ORF">DEO23_00770</name>
</gene>
<keyword evidence="1" id="KW-0805">Transcription regulation</keyword>
<dbReference type="SUPFAM" id="SSF53822">
    <property type="entry name" value="Periplasmic binding protein-like I"/>
    <property type="match status" value="1"/>
</dbReference>
<dbReference type="InterPro" id="IPR010982">
    <property type="entry name" value="Lambda_DNA-bd_dom_sf"/>
</dbReference>
<dbReference type="PANTHER" id="PTHR30146">
    <property type="entry name" value="LACI-RELATED TRANSCRIPTIONAL REPRESSOR"/>
    <property type="match status" value="1"/>
</dbReference>
<feature type="region of interest" description="Disordered" evidence="4">
    <location>
        <begin position="144"/>
        <end position="172"/>
    </location>
</feature>
<evidence type="ECO:0000256" key="3">
    <source>
        <dbReference type="ARBA" id="ARBA00023163"/>
    </source>
</evidence>
<dbReference type="Pfam" id="PF13377">
    <property type="entry name" value="Peripla_BP_3"/>
    <property type="match status" value="1"/>
</dbReference>
<reference evidence="6 7" key="1">
    <citation type="submission" date="2018-05" db="EMBL/GenBank/DDBJ databases">
        <title>Brachybacterium sp. M1HQ-2T, whole genome shotgun sequence.</title>
        <authorList>
            <person name="Tuo L."/>
        </authorList>
    </citation>
    <scope>NUCLEOTIDE SEQUENCE [LARGE SCALE GENOMIC DNA]</scope>
    <source>
        <strain evidence="6 7">M1HQ-2</strain>
    </source>
</reference>
<evidence type="ECO:0000256" key="1">
    <source>
        <dbReference type="ARBA" id="ARBA00023015"/>
    </source>
</evidence>